<dbReference type="RefSeq" id="WP_149683103.1">
    <property type="nucleotide sequence ID" value="NZ_JACIEY010000009.1"/>
</dbReference>
<dbReference type="InterPro" id="IPR036709">
    <property type="entry name" value="Autotransporte_beta_dom_sf"/>
</dbReference>
<reference evidence="4 5" key="1">
    <citation type="submission" date="2016-10" db="EMBL/GenBank/DDBJ databases">
        <authorList>
            <person name="Varghese N."/>
            <person name="Submissions S."/>
        </authorList>
    </citation>
    <scope>NUCLEOTIDE SEQUENCE [LARGE SCALE GENOMIC DNA]</scope>
    <source>
        <strain evidence="4 5">S7-754</strain>
    </source>
</reference>
<dbReference type="SUPFAM" id="SSF103515">
    <property type="entry name" value="Autotransporter"/>
    <property type="match status" value="1"/>
</dbReference>
<sequence>MTLVLHRLSYVCAALVTAFFGYPGAAGAQTVENEGESTTEAGVRSSQAPDQDPPSQPDWIATVSAGVIDRDGDATRPFFVGGLSRRLGRGYVRVAATEFRSALRQIDAVLPSRYTIVSAGVGGTFGSWFVDAYGSIGRQKYGGVTTNLGTRESQVGDSSGIYGAAVSGGRFVALSRRLYLTPSAAIQYSASRALRSTISMQGPLDYETDERAWTGSATLRLDRYLGGSNQHLAGLSISRVQTSNGATALSAGGGPGVSATTVSVADGWFILGSSAAIRVAPRLWLDGALNRTFGAQSGNYVVGSLGLRIGF</sequence>
<evidence type="ECO:0000313" key="6">
    <source>
        <dbReference type="Proteomes" id="UP000436801"/>
    </source>
</evidence>
<evidence type="ECO:0000256" key="2">
    <source>
        <dbReference type="SAM" id="SignalP"/>
    </source>
</evidence>
<keyword evidence="5" id="KW-1185">Reference proteome</keyword>
<dbReference type="Proteomes" id="UP000323502">
    <property type="component" value="Unassembled WGS sequence"/>
</dbReference>
<dbReference type="EMBL" id="WSUT01000007">
    <property type="protein sequence ID" value="MWC45618.1"/>
    <property type="molecule type" value="Genomic_DNA"/>
</dbReference>
<reference evidence="3 6" key="2">
    <citation type="submission" date="2019-12" db="EMBL/GenBank/DDBJ databases">
        <authorList>
            <person name="Zheng J."/>
        </authorList>
    </citation>
    <scope>NUCLEOTIDE SEQUENCE [LARGE SCALE GENOMIC DNA]</scope>
    <source>
        <strain evidence="3 6">DSM 27347</strain>
    </source>
</reference>
<evidence type="ECO:0000256" key="1">
    <source>
        <dbReference type="SAM" id="MobiDB-lite"/>
    </source>
</evidence>
<proteinExistence type="predicted"/>
<dbReference type="Proteomes" id="UP000436801">
    <property type="component" value="Unassembled WGS sequence"/>
</dbReference>
<keyword evidence="2" id="KW-0732">Signal</keyword>
<name>A0A1G7PYJ8_9SPHN</name>
<organism evidence="4 5">
    <name type="scientific">Sphingomonas carotinifaciens</name>
    <dbReference type="NCBI Taxonomy" id="1166323"/>
    <lineage>
        <taxon>Bacteria</taxon>
        <taxon>Pseudomonadati</taxon>
        <taxon>Pseudomonadota</taxon>
        <taxon>Alphaproteobacteria</taxon>
        <taxon>Sphingomonadales</taxon>
        <taxon>Sphingomonadaceae</taxon>
        <taxon>Sphingomonas</taxon>
    </lineage>
</organism>
<evidence type="ECO:0000313" key="5">
    <source>
        <dbReference type="Proteomes" id="UP000323502"/>
    </source>
</evidence>
<protein>
    <recommendedName>
        <fullName evidence="7">Autotransporter domain-containing protein</fullName>
    </recommendedName>
</protein>
<dbReference type="Gene3D" id="2.40.128.130">
    <property type="entry name" value="Autotransporter beta-domain"/>
    <property type="match status" value="1"/>
</dbReference>
<evidence type="ECO:0000313" key="4">
    <source>
        <dbReference type="EMBL" id="SDF90440.1"/>
    </source>
</evidence>
<feature type="region of interest" description="Disordered" evidence="1">
    <location>
        <begin position="31"/>
        <end position="57"/>
    </location>
</feature>
<dbReference type="EMBL" id="FNBI01000007">
    <property type="protein sequence ID" value="SDF90440.1"/>
    <property type="molecule type" value="Genomic_DNA"/>
</dbReference>
<feature type="signal peptide" evidence="2">
    <location>
        <begin position="1"/>
        <end position="28"/>
    </location>
</feature>
<feature type="compositionally biased region" description="Polar residues" evidence="1">
    <location>
        <begin position="31"/>
        <end position="40"/>
    </location>
</feature>
<evidence type="ECO:0000313" key="3">
    <source>
        <dbReference type="EMBL" id="MWC45618.1"/>
    </source>
</evidence>
<dbReference type="AlphaFoldDB" id="A0A1G7PYJ8"/>
<gene>
    <name evidence="3" type="ORF">GQR91_18540</name>
    <name evidence="4" type="ORF">SAMN05216557_107106</name>
</gene>
<evidence type="ECO:0008006" key="7">
    <source>
        <dbReference type="Google" id="ProtNLM"/>
    </source>
</evidence>
<accession>A0A1G7PYJ8</accession>
<feature type="chain" id="PRO_5036019202" description="Autotransporter domain-containing protein" evidence="2">
    <location>
        <begin position="29"/>
        <end position="311"/>
    </location>
</feature>